<name>A0A086XSI0_9RHOB</name>
<dbReference type="InterPro" id="IPR036188">
    <property type="entry name" value="FAD/NAD-bd_sf"/>
</dbReference>
<protein>
    <submittedName>
        <fullName evidence="3">Amino acid dehydrogenase</fullName>
    </submittedName>
</protein>
<dbReference type="Gene3D" id="3.50.50.60">
    <property type="entry name" value="FAD/NAD(P)-binding domain"/>
    <property type="match status" value="2"/>
</dbReference>
<dbReference type="PANTHER" id="PTHR13847:SF289">
    <property type="entry name" value="GLYCINE OXIDASE"/>
    <property type="match status" value="1"/>
</dbReference>
<dbReference type="eggNOG" id="COG0665">
    <property type="taxonomic scope" value="Bacteria"/>
</dbReference>
<dbReference type="STRING" id="1105367.CG50_07180"/>
<keyword evidence="1" id="KW-0560">Oxidoreductase</keyword>
<dbReference type="EMBL" id="JFZB01000030">
    <property type="protein sequence ID" value="KFI24980.1"/>
    <property type="molecule type" value="Genomic_DNA"/>
</dbReference>
<feature type="domain" description="FAD dependent oxidoreductase" evidence="2">
    <location>
        <begin position="7"/>
        <end position="404"/>
    </location>
</feature>
<sequence length="423" mass="45329">MASSSRHVVVVGSGIIGASCAAELTGRGFRVTLVDQALPGGTQAASYGNGAFLSPASIIPMSFPGMWRKIPGYLLDPLGPVAIRWRYLPRLLPWLWRYLLAGVTETRFRRTAGLLNALLRDGPDRHTRLAALTGQEDLIHRKGLVYAFADRAAYETEGLSWRVRRDNGIETRELDRDALHALIPDLAPSYGFGILVVQGAHCTDPGGYVAGIVSWCEGQGVRLTQGRVTGFLSEAGRLSAVCTDRETLPCDAVIIAAGARSAALAKLAGDRVPLESERGYHVEIPNAGLGPEIPVMPQDGKMANTMTRGGLRASGQVELSATDAAPDWRRADVLLGHLMRTYPALAARRDELVVNRWQGNRPSTPDGLPVIGRASGLKGVFHAFGHGHVGLASGPKTAEIVADLIEDKAVPAEIAAFSARRFR</sequence>
<organism evidence="3 4">
    <name type="scientific">Paenirhodobacter enshiensis</name>
    <dbReference type="NCBI Taxonomy" id="1105367"/>
    <lineage>
        <taxon>Bacteria</taxon>
        <taxon>Pseudomonadati</taxon>
        <taxon>Pseudomonadota</taxon>
        <taxon>Alphaproteobacteria</taxon>
        <taxon>Rhodobacterales</taxon>
        <taxon>Rhodobacter group</taxon>
        <taxon>Paenirhodobacter</taxon>
    </lineage>
</organism>
<reference evidence="3 4" key="1">
    <citation type="submission" date="2014-03" db="EMBL/GenBank/DDBJ databases">
        <title>Genome of Paenirhodobacter enshiensis DW2-9.</title>
        <authorList>
            <person name="Wang D."/>
            <person name="Wang G."/>
        </authorList>
    </citation>
    <scope>NUCLEOTIDE SEQUENCE [LARGE SCALE GENOMIC DNA]</scope>
    <source>
        <strain evidence="3 4">DW2-9</strain>
    </source>
</reference>
<dbReference type="GO" id="GO:0016491">
    <property type="term" value="F:oxidoreductase activity"/>
    <property type="evidence" value="ECO:0007669"/>
    <property type="project" value="UniProtKB-KW"/>
</dbReference>
<dbReference type="Gene3D" id="3.30.9.10">
    <property type="entry name" value="D-Amino Acid Oxidase, subunit A, domain 2"/>
    <property type="match status" value="1"/>
</dbReference>
<keyword evidence="4" id="KW-1185">Reference proteome</keyword>
<dbReference type="RefSeq" id="WP_036638986.1">
    <property type="nucleotide sequence ID" value="NZ_JAYRGJ010000027.1"/>
</dbReference>
<evidence type="ECO:0000256" key="1">
    <source>
        <dbReference type="ARBA" id="ARBA00023002"/>
    </source>
</evidence>
<dbReference type="Proteomes" id="UP000028824">
    <property type="component" value="Unassembled WGS sequence"/>
</dbReference>
<dbReference type="AlphaFoldDB" id="A0A086XSI0"/>
<dbReference type="OrthoDB" id="9805337at2"/>
<dbReference type="PANTHER" id="PTHR13847">
    <property type="entry name" value="SARCOSINE DEHYDROGENASE-RELATED"/>
    <property type="match status" value="1"/>
</dbReference>
<dbReference type="Pfam" id="PF01266">
    <property type="entry name" value="DAO"/>
    <property type="match status" value="1"/>
</dbReference>
<proteinExistence type="predicted"/>
<comment type="caution">
    <text evidence="3">The sequence shown here is derived from an EMBL/GenBank/DDBJ whole genome shotgun (WGS) entry which is preliminary data.</text>
</comment>
<dbReference type="PROSITE" id="PS51257">
    <property type="entry name" value="PROKAR_LIPOPROTEIN"/>
    <property type="match status" value="1"/>
</dbReference>
<evidence type="ECO:0000313" key="4">
    <source>
        <dbReference type="Proteomes" id="UP000028824"/>
    </source>
</evidence>
<evidence type="ECO:0000313" key="3">
    <source>
        <dbReference type="EMBL" id="KFI24980.1"/>
    </source>
</evidence>
<gene>
    <name evidence="3" type="ORF">CG50_07180</name>
</gene>
<dbReference type="SUPFAM" id="SSF54373">
    <property type="entry name" value="FAD-linked reductases, C-terminal domain"/>
    <property type="match status" value="1"/>
</dbReference>
<evidence type="ECO:0000259" key="2">
    <source>
        <dbReference type="Pfam" id="PF01266"/>
    </source>
</evidence>
<dbReference type="InterPro" id="IPR006076">
    <property type="entry name" value="FAD-dep_OxRdtase"/>
</dbReference>
<accession>A0A086XSI0</accession>
<dbReference type="GO" id="GO:0005737">
    <property type="term" value="C:cytoplasm"/>
    <property type="evidence" value="ECO:0007669"/>
    <property type="project" value="TreeGrafter"/>
</dbReference>
<dbReference type="SUPFAM" id="SSF51905">
    <property type="entry name" value="FAD/NAD(P)-binding domain"/>
    <property type="match status" value="1"/>
</dbReference>